<protein>
    <submittedName>
        <fullName evidence="1">Uncharacterized protein</fullName>
    </submittedName>
</protein>
<sequence>MMKQCRLSTLLKGTTAVSYRGI</sequence>
<reference evidence="1" key="1">
    <citation type="submission" date="2014-11" db="EMBL/GenBank/DDBJ databases">
        <authorList>
            <person name="Amaro Gonzalez C."/>
        </authorList>
    </citation>
    <scope>NUCLEOTIDE SEQUENCE</scope>
</reference>
<name>A0A0E9TWA7_ANGAN</name>
<dbReference type="EMBL" id="GBXM01050751">
    <property type="protein sequence ID" value="JAH57826.1"/>
    <property type="molecule type" value="Transcribed_RNA"/>
</dbReference>
<dbReference type="AlphaFoldDB" id="A0A0E9TWA7"/>
<reference evidence="1" key="2">
    <citation type="journal article" date="2015" name="Fish Shellfish Immunol.">
        <title>Early steps in the European eel (Anguilla anguilla)-Vibrio vulnificus interaction in the gills: Role of the RtxA13 toxin.</title>
        <authorList>
            <person name="Callol A."/>
            <person name="Pajuelo D."/>
            <person name="Ebbesson L."/>
            <person name="Teles M."/>
            <person name="MacKenzie S."/>
            <person name="Amaro C."/>
        </authorList>
    </citation>
    <scope>NUCLEOTIDE SEQUENCE</scope>
</reference>
<accession>A0A0E9TWA7</accession>
<evidence type="ECO:0000313" key="1">
    <source>
        <dbReference type="EMBL" id="JAH57826.1"/>
    </source>
</evidence>
<proteinExistence type="predicted"/>
<organism evidence="1">
    <name type="scientific">Anguilla anguilla</name>
    <name type="common">European freshwater eel</name>
    <name type="synonym">Muraena anguilla</name>
    <dbReference type="NCBI Taxonomy" id="7936"/>
    <lineage>
        <taxon>Eukaryota</taxon>
        <taxon>Metazoa</taxon>
        <taxon>Chordata</taxon>
        <taxon>Craniata</taxon>
        <taxon>Vertebrata</taxon>
        <taxon>Euteleostomi</taxon>
        <taxon>Actinopterygii</taxon>
        <taxon>Neopterygii</taxon>
        <taxon>Teleostei</taxon>
        <taxon>Anguilliformes</taxon>
        <taxon>Anguillidae</taxon>
        <taxon>Anguilla</taxon>
    </lineage>
</organism>